<protein>
    <submittedName>
        <fullName evidence="2">Uncharacterized protein</fullName>
    </submittedName>
</protein>
<feature type="region of interest" description="Disordered" evidence="1">
    <location>
        <begin position="1"/>
        <end position="164"/>
    </location>
</feature>
<evidence type="ECO:0000256" key="1">
    <source>
        <dbReference type="SAM" id="MobiDB-lite"/>
    </source>
</evidence>
<dbReference type="AlphaFoldDB" id="H2XVP5"/>
<feature type="compositionally biased region" description="Basic and acidic residues" evidence="1">
    <location>
        <begin position="62"/>
        <end position="80"/>
    </location>
</feature>
<name>H2XVP5_CIOIN</name>
<feature type="compositionally biased region" description="Polar residues" evidence="1">
    <location>
        <begin position="95"/>
        <end position="110"/>
    </location>
</feature>
<sequence length="196" mass="21932">MNYLQVPLSQQGSLSGRRNSLNFDRGGRRLSSPSSKVPIVTQSSPDLLSDDESKHSMGSIRSETETIRRKSWGDEPHSGQDENFSYSSEARRLSFRSSRGITILSTIESEPNSKSEPTDDVTLEIARDVMKRKTSRQGSSEKDGSKTSESSNKEVAHENMNEMDENTKLNLSQLIPKLKLACSNNQVRRQPSIIQE</sequence>
<dbReference type="Proteomes" id="UP000008144">
    <property type="component" value="Chromosome 2"/>
</dbReference>
<feature type="compositionally biased region" description="Polar residues" evidence="1">
    <location>
        <begin position="31"/>
        <end position="46"/>
    </location>
</feature>
<organism evidence="2 3">
    <name type="scientific">Ciona intestinalis</name>
    <name type="common">Transparent sea squirt</name>
    <name type="synonym">Ascidia intestinalis</name>
    <dbReference type="NCBI Taxonomy" id="7719"/>
    <lineage>
        <taxon>Eukaryota</taxon>
        <taxon>Metazoa</taxon>
        <taxon>Chordata</taxon>
        <taxon>Tunicata</taxon>
        <taxon>Ascidiacea</taxon>
        <taxon>Phlebobranchia</taxon>
        <taxon>Cionidae</taxon>
        <taxon>Ciona</taxon>
    </lineage>
</organism>
<reference evidence="3" key="1">
    <citation type="journal article" date="2002" name="Science">
        <title>The draft genome of Ciona intestinalis: insights into chordate and vertebrate origins.</title>
        <authorList>
            <person name="Dehal P."/>
            <person name="Satou Y."/>
            <person name="Campbell R.K."/>
            <person name="Chapman J."/>
            <person name="Degnan B."/>
            <person name="De Tomaso A."/>
            <person name="Davidson B."/>
            <person name="Di Gregorio A."/>
            <person name="Gelpke M."/>
            <person name="Goodstein D.M."/>
            <person name="Harafuji N."/>
            <person name="Hastings K.E."/>
            <person name="Ho I."/>
            <person name="Hotta K."/>
            <person name="Huang W."/>
            <person name="Kawashima T."/>
            <person name="Lemaire P."/>
            <person name="Martinez D."/>
            <person name="Meinertzhagen I.A."/>
            <person name="Necula S."/>
            <person name="Nonaka M."/>
            <person name="Putnam N."/>
            <person name="Rash S."/>
            <person name="Saiga H."/>
            <person name="Satake M."/>
            <person name="Terry A."/>
            <person name="Yamada L."/>
            <person name="Wang H.G."/>
            <person name="Awazu S."/>
            <person name="Azumi K."/>
            <person name="Boore J."/>
            <person name="Branno M."/>
            <person name="Chin-Bow S."/>
            <person name="DeSantis R."/>
            <person name="Doyle S."/>
            <person name="Francino P."/>
            <person name="Keys D.N."/>
            <person name="Haga S."/>
            <person name="Hayashi H."/>
            <person name="Hino K."/>
            <person name="Imai K.S."/>
            <person name="Inaba K."/>
            <person name="Kano S."/>
            <person name="Kobayashi K."/>
            <person name="Kobayashi M."/>
            <person name="Lee B.I."/>
            <person name="Makabe K.W."/>
            <person name="Manohar C."/>
            <person name="Matassi G."/>
            <person name="Medina M."/>
            <person name="Mochizuki Y."/>
            <person name="Mount S."/>
            <person name="Morishita T."/>
            <person name="Miura S."/>
            <person name="Nakayama A."/>
            <person name="Nishizaka S."/>
            <person name="Nomoto H."/>
            <person name="Ohta F."/>
            <person name="Oishi K."/>
            <person name="Rigoutsos I."/>
            <person name="Sano M."/>
            <person name="Sasaki A."/>
            <person name="Sasakura Y."/>
            <person name="Shoguchi E."/>
            <person name="Shin-i T."/>
            <person name="Spagnuolo A."/>
            <person name="Stainier D."/>
            <person name="Suzuki M.M."/>
            <person name="Tassy O."/>
            <person name="Takatori N."/>
            <person name="Tokuoka M."/>
            <person name="Yagi K."/>
            <person name="Yoshizaki F."/>
            <person name="Wada S."/>
            <person name="Zhang C."/>
            <person name="Hyatt P.D."/>
            <person name="Larimer F."/>
            <person name="Detter C."/>
            <person name="Doggett N."/>
            <person name="Glavina T."/>
            <person name="Hawkins T."/>
            <person name="Richardson P."/>
            <person name="Lucas S."/>
            <person name="Kohara Y."/>
            <person name="Levine M."/>
            <person name="Satoh N."/>
            <person name="Rokhsar D.S."/>
        </authorList>
    </citation>
    <scope>NUCLEOTIDE SEQUENCE [LARGE SCALE GENOMIC DNA]</scope>
</reference>
<reference evidence="2" key="3">
    <citation type="submission" date="2025-08" db="UniProtKB">
        <authorList>
            <consortium name="Ensembl"/>
        </authorList>
    </citation>
    <scope>IDENTIFICATION</scope>
</reference>
<feature type="compositionally biased region" description="Polar residues" evidence="1">
    <location>
        <begin position="7"/>
        <end position="22"/>
    </location>
</feature>
<reference evidence="2" key="2">
    <citation type="journal article" date="2008" name="Genome Biol.">
        <title>Improved genome assembly and evidence-based global gene model set for the chordate Ciona intestinalis: new insight into intron and operon populations.</title>
        <authorList>
            <person name="Satou Y."/>
            <person name="Mineta K."/>
            <person name="Ogasawara M."/>
            <person name="Sasakura Y."/>
            <person name="Shoguchi E."/>
            <person name="Ueno K."/>
            <person name="Yamada L."/>
            <person name="Matsumoto J."/>
            <person name="Wasserscheid J."/>
            <person name="Dewar K."/>
            <person name="Wiley G.B."/>
            <person name="Macmil S.L."/>
            <person name="Roe B.A."/>
            <person name="Zeller R.W."/>
            <person name="Hastings K.E."/>
            <person name="Lemaire P."/>
            <person name="Lindquist E."/>
            <person name="Endo T."/>
            <person name="Hotta K."/>
            <person name="Inaba K."/>
        </authorList>
    </citation>
    <scope>NUCLEOTIDE SEQUENCE [LARGE SCALE GENOMIC DNA]</scope>
    <source>
        <strain evidence="2">wild type</strain>
    </source>
</reference>
<dbReference type="HOGENOM" id="CLU_1392984_0_0_1"/>
<dbReference type="Ensembl" id="ENSCINT00000036648.1">
    <property type="protein sequence ID" value="ENSCINP00000033729.1"/>
    <property type="gene ID" value="ENSCING00000023867.1"/>
</dbReference>
<keyword evidence="3" id="KW-1185">Reference proteome</keyword>
<dbReference type="EMBL" id="EAAA01001575">
    <property type="status" value="NOT_ANNOTATED_CDS"/>
    <property type="molecule type" value="Genomic_DNA"/>
</dbReference>
<accession>H2XVP5</accession>
<feature type="compositionally biased region" description="Basic and acidic residues" evidence="1">
    <location>
        <begin position="139"/>
        <end position="160"/>
    </location>
</feature>
<reference evidence="2" key="4">
    <citation type="submission" date="2025-09" db="UniProtKB">
        <authorList>
            <consortium name="Ensembl"/>
        </authorList>
    </citation>
    <scope>IDENTIFICATION</scope>
</reference>
<evidence type="ECO:0000313" key="3">
    <source>
        <dbReference type="Proteomes" id="UP000008144"/>
    </source>
</evidence>
<dbReference type="InParanoid" id="H2XVP5"/>
<evidence type="ECO:0000313" key="2">
    <source>
        <dbReference type="Ensembl" id="ENSCINP00000033729.1"/>
    </source>
</evidence>
<proteinExistence type="predicted"/>